<dbReference type="InterPro" id="IPR035459">
    <property type="entry name" value="Bzz1_SH3_1"/>
</dbReference>
<comment type="similarity">
    <text evidence="4">Belongs to the BZZ1 family.</text>
</comment>
<dbReference type="AlphaFoldDB" id="A0A642VBQ0"/>
<comment type="caution">
    <text evidence="12">The sequence shown here is derived from an EMBL/GenBank/DDBJ whole genome shotgun (WGS) entry which is preliminary data.</text>
</comment>
<evidence type="ECO:0000313" key="13">
    <source>
        <dbReference type="Proteomes" id="UP000761534"/>
    </source>
</evidence>
<evidence type="ECO:0000256" key="6">
    <source>
        <dbReference type="PROSITE-ProRule" id="PRU00192"/>
    </source>
</evidence>
<evidence type="ECO:0000256" key="9">
    <source>
        <dbReference type="SAM" id="MobiDB-lite"/>
    </source>
</evidence>
<dbReference type="EMBL" id="SWFS01000053">
    <property type="protein sequence ID" value="KAA8917219.1"/>
    <property type="molecule type" value="Genomic_DNA"/>
</dbReference>
<dbReference type="GO" id="GO:0045010">
    <property type="term" value="P:actin nucleation"/>
    <property type="evidence" value="ECO:0007669"/>
    <property type="project" value="UniProtKB-ARBA"/>
</dbReference>
<proteinExistence type="inferred from homology"/>
<feature type="domain" description="SH3" evidence="10">
    <location>
        <begin position="511"/>
        <end position="570"/>
    </location>
</feature>
<keyword evidence="1 6" id="KW-0728">SH3 domain</keyword>
<evidence type="ECO:0000256" key="4">
    <source>
        <dbReference type="ARBA" id="ARBA00061387"/>
    </source>
</evidence>
<feature type="region of interest" description="Disordered" evidence="9">
    <location>
        <begin position="486"/>
        <end position="505"/>
    </location>
</feature>
<dbReference type="Pfam" id="PF14604">
    <property type="entry name" value="SH3_9"/>
    <property type="match status" value="1"/>
</dbReference>
<evidence type="ECO:0000256" key="7">
    <source>
        <dbReference type="PROSITE-ProRule" id="PRU01077"/>
    </source>
</evidence>
<dbReference type="VEuPathDB" id="FungiDB:TRICI_000612"/>
<reference evidence="12" key="1">
    <citation type="journal article" date="2019" name="G3 (Bethesda)">
        <title>Genome Assemblies of Two Rare Opportunistic Yeast Pathogens: Diutina rugosa (syn. Candida rugosa) and Trichomonascus ciferrii (syn. Candida ciferrii).</title>
        <authorList>
            <person name="Mixao V."/>
            <person name="Saus E."/>
            <person name="Hansen A.P."/>
            <person name="Lass-Florl C."/>
            <person name="Gabaldon T."/>
        </authorList>
    </citation>
    <scope>NUCLEOTIDE SEQUENCE</scope>
    <source>
        <strain evidence="12">CBS 4856</strain>
    </source>
</reference>
<dbReference type="PANTHER" id="PTHR15735">
    <property type="entry name" value="FCH AND DOUBLE SH3 DOMAINS PROTEIN"/>
    <property type="match status" value="1"/>
</dbReference>
<dbReference type="PROSITE" id="PS51741">
    <property type="entry name" value="F_BAR"/>
    <property type="match status" value="1"/>
</dbReference>
<dbReference type="InterPro" id="IPR027267">
    <property type="entry name" value="AH/BAR_dom_sf"/>
</dbReference>
<comment type="function">
    <text evidence="3">Plays a role in endocytosis and trafficking to the vacuole. Functions with type I myosins to restore polarity of the actin cytoskeleton after NaCl stress.</text>
</comment>
<dbReference type="SMART" id="SM00326">
    <property type="entry name" value="SH3"/>
    <property type="match status" value="2"/>
</dbReference>
<dbReference type="SUPFAM" id="SSF50044">
    <property type="entry name" value="SH3-domain"/>
    <property type="match status" value="2"/>
</dbReference>
<feature type="compositionally biased region" description="Low complexity" evidence="9">
    <location>
        <begin position="487"/>
        <end position="505"/>
    </location>
</feature>
<dbReference type="PRINTS" id="PR00452">
    <property type="entry name" value="SH3DOMAIN"/>
</dbReference>
<evidence type="ECO:0000259" key="11">
    <source>
        <dbReference type="PROSITE" id="PS51741"/>
    </source>
</evidence>
<keyword evidence="2 7" id="KW-0175">Coiled coil</keyword>
<dbReference type="Pfam" id="PF00018">
    <property type="entry name" value="SH3_1"/>
    <property type="match status" value="1"/>
</dbReference>
<feature type="coiled-coil region" evidence="8">
    <location>
        <begin position="55"/>
        <end position="82"/>
    </location>
</feature>
<feature type="domain" description="SH3" evidence="10">
    <location>
        <begin position="425"/>
        <end position="485"/>
    </location>
</feature>
<evidence type="ECO:0000256" key="3">
    <source>
        <dbReference type="ARBA" id="ARBA00054085"/>
    </source>
</evidence>
<dbReference type="PRINTS" id="PR00499">
    <property type="entry name" value="P67PHOX"/>
</dbReference>
<dbReference type="PROSITE" id="PS50002">
    <property type="entry name" value="SH3"/>
    <property type="match status" value="2"/>
</dbReference>
<dbReference type="Gene3D" id="1.20.1270.60">
    <property type="entry name" value="Arfaptin homology (AH) domain/BAR domain"/>
    <property type="match status" value="1"/>
</dbReference>
<evidence type="ECO:0000313" key="12">
    <source>
        <dbReference type="EMBL" id="KAA8917219.1"/>
    </source>
</evidence>
<evidence type="ECO:0000256" key="2">
    <source>
        <dbReference type="ARBA" id="ARBA00023054"/>
    </source>
</evidence>
<feature type="region of interest" description="Disordered" evidence="9">
    <location>
        <begin position="353"/>
        <end position="391"/>
    </location>
</feature>
<feature type="region of interest" description="Disordered" evidence="9">
    <location>
        <begin position="404"/>
        <end position="429"/>
    </location>
</feature>
<accession>A0A642VBQ0</accession>
<sequence length="570" mass="63118">MSTTLSVGETPQITPGSLENASLVTWTEILNQTEQLGKEKQRIANEFGLQIADQVHGVEVRYEELRKRYATYNDKLVEDRDNYYSELKKAKSSYDSTCQTMENQRMKASKSFDRSKEKANRKMEDKEIDMNNKKNVYLIKLNVANRLKEKYYHEDVPELLDGLQQLNEARVTMLNMFWNKAVDLEKSCYQRCIGNLDSMAAIVAQNKPSLDSAMFAKHNIASWNEPPDFLYEPSPIWHDDENMIVNNDAVLQFLRKRLSEASRTLDDKTAATESRYEDLRRVMEEKQNASPNKSNSFIITLGKHVNALQALTTLDTERLIQQVEVETIELAANGKDLSALPEPEKKKRGFLGLGKKRHHKPQTQQQAANPDGGGIERTTSQASSAGAASVNATAGAHHATSFLSSLVGRSKSKKTTTSSPTANDPTKPMAKALYGYTAQGDDELNLEEGQEMNVLEPDDGSGWANVQIGGQTGLVPAAYIETVTQPSESSSSLNSSGKKKGPAVAPKKGAKKVTYMIALYDYDAQSSDELTIRAGDKIVVISEDQGDGWTEGELNAMSGMFPTAYAKLAS</sequence>
<feature type="compositionally biased region" description="Low complexity" evidence="9">
    <location>
        <begin position="379"/>
        <end position="391"/>
    </location>
</feature>
<gene>
    <name evidence="12" type="ORF">TRICI_000612</name>
</gene>
<organism evidence="12 13">
    <name type="scientific">Trichomonascus ciferrii</name>
    <dbReference type="NCBI Taxonomy" id="44093"/>
    <lineage>
        <taxon>Eukaryota</taxon>
        <taxon>Fungi</taxon>
        <taxon>Dikarya</taxon>
        <taxon>Ascomycota</taxon>
        <taxon>Saccharomycotina</taxon>
        <taxon>Dipodascomycetes</taxon>
        <taxon>Dipodascales</taxon>
        <taxon>Trichomonascaceae</taxon>
        <taxon>Trichomonascus</taxon>
        <taxon>Trichomonascus ciferrii complex</taxon>
    </lineage>
</organism>
<feature type="coiled-coil region" evidence="8">
    <location>
        <begin position="251"/>
        <end position="289"/>
    </location>
</feature>
<dbReference type="Gene3D" id="2.30.30.40">
    <property type="entry name" value="SH3 Domains"/>
    <property type="match status" value="2"/>
</dbReference>
<keyword evidence="13" id="KW-1185">Reference proteome</keyword>
<dbReference type="CDD" id="cd11912">
    <property type="entry name" value="SH3_Bzz1_1"/>
    <property type="match status" value="1"/>
</dbReference>
<evidence type="ECO:0000259" key="10">
    <source>
        <dbReference type="PROSITE" id="PS50002"/>
    </source>
</evidence>
<dbReference type="GO" id="GO:0030833">
    <property type="term" value="P:regulation of actin filament polymerization"/>
    <property type="evidence" value="ECO:0007669"/>
    <property type="project" value="TreeGrafter"/>
</dbReference>
<dbReference type="InterPro" id="IPR036028">
    <property type="entry name" value="SH3-like_dom_sf"/>
</dbReference>
<evidence type="ECO:0000256" key="1">
    <source>
        <dbReference type="ARBA" id="ARBA00022443"/>
    </source>
</evidence>
<protein>
    <recommendedName>
        <fullName evidence="5">Protein BZZ1</fullName>
    </recommendedName>
</protein>
<dbReference type="PANTHER" id="PTHR15735:SF21">
    <property type="entry name" value="PROTEIN NERVOUS WRECK"/>
    <property type="match status" value="1"/>
</dbReference>
<evidence type="ECO:0000256" key="5">
    <source>
        <dbReference type="ARBA" id="ARBA00074946"/>
    </source>
</evidence>
<dbReference type="InterPro" id="IPR031160">
    <property type="entry name" value="F_BAR_dom"/>
</dbReference>
<dbReference type="SUPFAM" id="SSF103657">
    <property type="entry name" value="BAR/IMD domain-like"/>
    <property type="match status" value="1"/>
</dbReference>
<feature type="compositionally biased region" description="Basic and acidic residues" evidence="9">
    <location>
        <begin position="110"/>
        <end position="125"/>
    </location>
</feature>
<dbReference type="Proteomes" id="UP000761534">
    <property type="component" value="Unassembled WGS sequence"/>
</dbReference>
<name>A0A642VBQ0_9ASCO</name>
<evidence type="ECO:0000256" key="8">
    <source>
        <dbReference type="SAM" id="Coils"/>
    </source>
</evidence>
<feature type="region of interest" description="Disordered" evidence="9">
    <location>
        <begin position="105"/>
        <end position="125"/>
    </location>
</feature>
<dbReference type="InterPro" id="IPR001452">
    <property type="entry name" value="SH3_domain"/>
</dbReference>
<feature type="domain" description="F-BAR" evidence="11">
    <location>
        <begin position="1"/>
        <end position="211"/>
    </location>
</feature>
<dbReference type="FunFam" id="1.20.1270.60:FF:000060">
    <property type="entry name" value="Actin polymerization protein Bzz1"/>
    <property type="match status" value="1"/>
</dbReference>
<dbReference type="OrthoDB" id="8783038at2759"/>